<sequence length="220" mass="24228">MSEQTKADYIDDVSVDEEWDAHPSQSELDEAVESLEASGFEVEVVPDAEAALDFLTEEIPAEASVMNGHSTTLEEIGFTEYLTEGDHDWENLHAEVFSIDDDQARAKARREAQTADYFLGSVNAIGREDGTLVAADLSGSRIGAYPFAAGHVVTVAGVNKITTDEDAARERLQEYAYAFENERAQEAYGVESYPSKELVFRQETVEGRTTVVLVEETLGY</sequence>
<gene>
    <name evidence="2" type="ORF">GCM10009019_13920</name>
</gene>
<dbReference type="PANTHER" id="PTHR36179">
    <property type="entry name" value="LUD_DOM DOMAIN-CONTAINING PROTEIN"/>
    <property type="match status" value="1"/>
</dbReference>
<name>A0AAV3T122_9EURY</name>
<evidence type="ECO:0000313" key="2">
    <source>
        <dbReference type="EMBL" id="GAA0652043.1"/>
    </source>
</evidence>
<protein>
    <submittedName>
        <fullName evidence="2">Lactate utilization protein</fullName>
    </submittedName>
</protein>
<comment type="caution">
    <text evidence="2">The sequence shown here is derived from an EMBL/GenBank/DDBJ whole genome shotgun (WGS) entry which is preliminary data.</text>
</comment>
<organism evidence="2 3">
    <name type="scientific">Salarchaeum japonicum</name>
    <dbReference type="NCBI Taxonomy" id="555573"/>
    <lineage>
        <taxon>Archaea</taxon>
        <taxon>Methanobacteriati</taxon>
        <taxon>Methanobacteriota</taxon>
        <taxon>Stenosarchaea group</taxon>
        <taxon>Halobacteria</taxon>
        <taxon>Halobacteriales</taxon>
        <taxon>Halobacteriaceae</taxon>
    </lineage>
</organism>
<reference evidence="2 3" key="1">
    <citation type="journal article" date="2019" name="Int. J. Syst. Evol. Microbiol.">
        <title>The Global Catalogue of Microorganisms (GCM) 10K type strain sequencing project: providing services to taxonomists for standard genome sequencing and annotation.</title>
        <authorList>
            <consortium name="The Broad Institute Genomics Platform"/>
            <consortium name="The Broad Institute Genome Sequencing Center for Infectious Disease"/>
            <person name="Wu L."/>
            <person name="Ma J."/>
        </authorList>
    </citation>
    <scope>NUCLEOTIDE SEQUENCE [LARGE SCALE GENOMIC DNA]</scope>
    <source>
        <strain evidence="2 3">JCM 16327</strain>
    </source>
</reference>
<evidence type="ECO:0000313" key="3">
    <source>
        <dbReference type="Proteomes" id="UP001500194"/>
    </source>
</evidence>
<dbReference type="AlphaFoldDB" id="A0AAV3T122"/>
<proteinExistence type="predicted"/>
<dbReference type="InterPro" id="IPR003741">
    <property type="entry name" value="LUD_dom"/>
</dbReference>
<dbReference type="PANTHER" id="PTHR36179:SF2">
    <property type="entry name" value="LUD DOMAIN-CONTAINING PROTEIN"/>
    <property type="match status" value="1"/>
</dbReference>
<accession>A0AAV3T122</accession>
<keyword evidence="3" id="KW-1185">Reference proteome</keyword>
<dbReference type="EMBL" id="BAAADU010000002">
    <property type="protein sequence ID" value="GAA0652043.1"/>
    <property type="molecule type" value="Genomic_DNA"/>
</dbReference>
<feature type="domain" description="LUD" evidence="1">
    <location>
        <begin position="28"/>
        <end position="204"/>
    </location>
</feature>
<dbReference type="GeneID" id="68573935"/>
<evidence type="ECO:0000259" key="1">
    <source>
        <dbReference type="Pfam" id="PF02589"/>
    </source>
</evidence>
<dbReference type="Pfam" id="PF02589">
    <property type="entry name" value="LUD_dom"/>
    <property type="match status" value="1"/>
</dbReference>
<dbReference type="RefSeq" id="WP_227260921.1">
    <property type="nucleotide sequence ID" value="NZ_BAAADU010000002.1"/>
</dbReference>
<dbReference type="Proteomes" id="UP001500194">
    <property type="component" value="Unassembled WGS sequence"/>
</dbReference>